<dbReference type="PANTHER" id="PTHR30485">
    <property type="entry name" value="NI/FE-HYDROGENASE 1 B-TYPE CYTOCHROME SUBUNIT"/>
    <property type="match status" value="1"/>
</dbReference>
<keyword evidence="5 6" id="KW-0472">Membrane</keyword>
<evidence type="ECO:0000256" key="1">
    <source>
        <dbReference type="ARBA" id="ARBA00004651"/>
    </source>
</evidence>
<comment type="subcellular location">
    <subcellularLocation>
        <location evidence="1">Cell membrane</location>
        <topology evidence="1">Multi-pass membrane protein</topology>
    </subcellularLocation>
</comment>
<dbReference type="InterPro" id="IPR016174">
    <property type="entry name" value="Di-haem_cyt_TM"/>
</dbReference>
<keyword evidence="3 6" id="KW-0812">Transmembrane</keyword>
<dbReference type="InterPro" id="IPR051542">
    <property type="entry name" value="Hydrogenase_cytochrome"/>
</dbReference>
<feature type="transmembrane region" description="Helical" evidence="6">
    <location>
        <begin position="163"/>
        <end position="184"/>
    </location>
</feature>
<dbReference type="GO" id="GO:0020037">
    <property type="term" value="F:heme binding"/>
    <property type="evidence" value="ECO:0007669"/>
    <property type="project" value="TreeGrafter"/>
</dbReference>
<evidence type="ECO:0000256" key="3">
    <source>
        <dbReference type="ARBA" id="ARBA00022692"/>
    </source>
</evidence>
<feature type="transmembrane region" description="Helical" evidence="6">
    <location>
        <begin position="217"/>
        <end position="236"/>
    </location>
</feature>
<keyword evidence="2" id="KW-1003">Cell membrane</keyword>
<evidence type="ECO:0000313" key="8">
    <source>
        <dbReference type="EMBL" id="MCW6509363.1"/>
    </source>
</evidence>
<feature type="transmembrane region" description="Helical" evidence="6">
    <location>
        <begin position="111"/>
        <end position="133"/>
    </location>
</feature>
<evidence type="ECO:0000256" key="5">
    <source>
        <dbReference type="ARBA" id="ARBA00023136"/>
    </source>
</evidence>
<evidence type="ECO:0000259" key="7">
    <source>
        <dbReference type="Pfam" id="PF01292"/>
    </source>
</evidence>
<dbReference type="GO" id="GO:0022904">
    <property type="term" value="P:respiratory electron transport chain"/>
    <property type="evidence" value="ECO:0007669"/>
    <property type="project" value="InterPro"/>
</dbReference>
<feature type="transmembrane region" description="Helical" evidence="6">
    <location>
        <begin position="81"/>
        <end position="99"/>
    </location>
</feature>
<evidence type="ECO:0000256" key="6">
    <source>
        <dbReference type="SAM" id="Phobius"/>
    </source>
</evidence>
<feature type="transmembrane region" description="Helical" evidence="6">
    <location>
        <begin position="27"/>
        <end position="46"/>
    </location>
</feature>
<dbReference type="InterPro" id="IPR011577">
    <property type="entry name" value="Cyt_b561_bac/Ni-Hgenase"/>
</dbReference>
<keyword evidence="4 6" id="KW-1133">Transmembrane helix</keyword>
<dbReference type="AlphaFoldDB" id="A0AA42CJ99"/>
<protein>
    <submittedName>
        <fullName evidence="8">Cytochrome b/b6 domain-containing protein</fullName>
    </submittedName>
</protein>
<dbReference type="SUPFAM" id="SSF81342">
    <property type="entry name" value="Transmembrane di-heme cytochromes"/>
    <property type="match status" value="1"/>
</dbReference>
<gene>
    <name evidence="8" type="ORF">M8523_15170</name>
</gene>
<dbReference type="Gene3D" id="1.20.950.20">
    <property type="entry name" value="Transmembrane di-heme cytochromes, Chain C"/>
    <property type="match status" value="1"/>
</dbReference>
<keyword evidence="9" id="KW-1185">Reference proteome</keyword>
<dbReference type="GO" id="GO:0009055">
    <property type="term" value="F:electron transfer activity"/>
    <property type="evidence" value="ECO:0007669"/>
    <property type="project" value="InterPro"/>
</dbReference>
<feature type="domain" description="Cytochrome b561 bacterial/Ni-hydrogenase" evidence="7">
    <location>
        <begin position="20"/>
        <end position="196"/>
    </location>
</feature>
<accession>A0AA42CJ99</accession>
<dbReference type="GO" id="GO:0005886">
    <property type="term" value="C:plasma membrane"/>
    <property type="evidence" value="ECO:0007669"/>
    <property type="project" value="UniProtKB-SubCell"/>
</dbReference>
<dbReference type="PANTHER" id="PTHR30485:SF2">
    <property type="entry name" value="BLL0597 PROTEIN"/>
    <property type="match status" value="1"/>
</dbReference>
<sequence>MSAASPAPETQSDPAAQVPVWDVATRAFHWCLVGLIISAYVTRNYVQDPTLYLHRLNGYAILTLLLFRLLWGMVGSSTSRFAAFFPMPLPAIRYAVSLMKGRRLHYLGHNPLGAVLIFLMLLAVAAQALTGLFTSDDTLAQGPLYDHVSEAVSHKAGSYHAKGFWIILGLAALHIAANLIYQFVFRDHLVTAMVHGRKPASTYVDQQHARFAPISRAALCFLLSAFVVGCGVILSGDSLLH</sequence>
<dbReference type="Proteomes" id="UP001165667">
    <property type="component" value="Unassembled WGS sequence"/>
</dbReference>
<dbReference type="RefSeq" id="WP_282585728.1">
    <property type="nucleotide sequence ID" value="NZ_JAMOIM010000009.1"/>
</dbReference>
<reference evidence="8" key="1">
    <citation type="submission" date="2022-05" db="EMBL/GenBank/DDBJ databases">
        <authorList>
            <person name="Pankratov T."/>
        </authorList>
    </citation>
    <scope>NUCLEOTIDE SEQUENCE</scope>
    <source>
        <strain evidence="8">BP6-180914</strain>
    </source>
</reference>
<feature type="transmembrane region" description="Helical" evidence="6">
    <location>
        <begin position="58"/>
        <end position="75"/>
    </location>
</feature>
<dbReference type="EMBL" id="JAMOIM010000009">
    <property type="protein sequence ID" value="MCW6509363.1"/>
    <property type="molecule type" value="Genomic_DNA"/>
</dbReference>
<proteinExistence type="predicted"/>
<dbReference type="Pfam" id="PF01292">
    <property type="entry name" value="Ni_hydr_CYTB"/>
    <property type="match status" value="1"/>
</dbReference>
<organism evidence="8 9">
    <name type="scientific">Lichenifustis flavocetrariae</name>
    <dbReference type="NCBI Taxonomy" id="2949735"/>
    <lineage>
        <taxon>Bacteria</taxon>
        <taxon>Pseudomonadati</taxon>
        <taxon>Pseudomonadota</taxon>
        <taxon>Alphaproteobacteria</taxon>
        <taxon>Hyphomicrobiales</taxon>
        <taxon>Lichenihabitantaceae</taxon>
        <taxon>Lichenifustis</taxon>
    </lineage>
</organism>
<name>A0AA42CJ99_9HYPH</name>
<evidence type="ECO:0000256" key="2">
    <source>
        <dbReference type="ARBA" id="ARBA00022475"/>
    </source>
</evidence>
<evidence type="ECO:0000313" key="9">
    <source>
        <dbReference type="Proteomes" id="UP001165667"/>
    </source>
</evidence>
<comment type="caution">
    <text evidence="8">The sequence shown here is derived from an EMBL/GenBank/DDBJ whole genome shotgun (WGS) entry which is preliminary data.</text>
</comment>
<evidence type="ECO:0000256" key="4">
    <source>
        <dbReference type="ARBA" id="ARBA00022989"/>
    </source>
</evidence>